<keyword evidence="4" id="KW-1185">Reference proteome</keyword>
<evidence type="ECO:0000313" key="4">
    <source>
        <dbReference type="Proteomes" id="UP001595892"/>
    </source>
</evidence>
<dbReference type="InterPro" id="IPR016147">
    <property type="entry name" value="Pili_assmbl_chaperone_N"/>
</dbReference>
<proteinExistence type="predicted"/>
<organism evidence="3 4">
    <name type="scientific">Coralloluteibacterium thermophilum</name>
    <dbReference type="NCBI Taxonomy" id="2707049"/>
    <lineage>
        <taxon>Bacteria</taxon>
        <taxon>Pseudomonadati</taxon>
        <taxon>Pseudomonadota</taxon>
        <taxon>Gammaproteobacteria</taxon>
        <taxon>Lysobacterales</taxon>
        <taxon>Lysobacteraceae</taxon>
        <taxon>Coralloluteibacterium</taxon>
    </lineage>
</organism>
<dbReference type="Proteomes" id="UP001595892">
    <property type="component" value="Unassembled WGS sequence"/>
</dbReference>
<feature type="chain" id="PRO_5045574085" evidence="1">
    <location>
        <begin position="31"/>
        <end position="244"/>
    </location>
</feature>
<dbReference type="PANTHER" id="PTHR30251:SF4">
    <property type="entry name" value="SLR1668 PROTEIN"/>
    <property type="match status" value="1"/>
</dbReference>
<evidence type="ECO:0000256" key="1">
    <source>
        <dbReference type="SAM" id="SignalP"/>
    </source>
</evidence>
<feature type="signal peptide" evidence="1">
    <location>
        <begin position="1"/>
        <end position="30"/>
    </location>
</feature>
<protein>
    <submittedName>
        <fullName evidence="3">Molecular chaperone</fullName>
    </submittedName>
</protein>
<feature type="domain" description="Pili assembly chaperone N-terminal" evidence="2">
    <location>
        <begin position="35"/>
        <end position="150"/>
    </location>
</feature>
<reference evidence="4" key="1">
    <citation type="journal article" date="2019" name="Int. J. Syst. Evol. Microbiol.">
        <title>The Global Catalogue of Microorganisms (GCM) 10K type strain sequencing project: providing services to taxonomists for standard genome sequencing and annotation.</title>
        <authorList>
            <consortium name="The Broad Institute Genomics Platform"/>
            <consortium name="The Broad Institute Genome Sequencing Center for Infectious Disease"/>
            <person name="Wu L."/>
            <person name="Ma J."/>
        </authorList>
    </citation>
    <scope>NUCLEOTIDE SEQUENCE [LARGE SCALE GENOMIC DNA]</scope>
    <source>
        <strain evidence="4">CGMCC 1.13574</strain>
    </source>
</reference>
<name>A0ABV9NKG9_9GAMM</name>
<dbReference type="InterPro" id="IPR050643">
    <property type="entry name" value="Periplasmic_pilus_chap"/>
</dbReference>
<sequence length="244" mass="26117">MHRRASTSPTWGAALLSLLAFIVHPPAATAGGFLVSPTLAEVRAGARVASFELANRGDAPVAVQVDALAWSQDGEDVLAPAQDLVIAPRRVEIAPGASRLVRLALNPDVAEETGERAYRVRFRELPGAGAAPRDGFGIATLVEHNVPLFFNVGRAPDLHLRAWRDEAGRLILEAANAGTRYARLAGMRVWDGAGTLAYEHNGPRYVLAARTMRWTLPDDVRIGSGETAQVQFAGDSGKRTVLVE</sequence>
<evidence type="ECO:0000313" key="3">
    <source>
        <dbReference type="EMBL" id="MFC4727053.1"/>
    </source>
</evidence>
<dbReference type="PANTHER" id="PTHR30251">
    <property type="entry name" value="PILUS ASSEMBLY CHAPERONE"/>
    <property type="match status" value="1"/>
</dbReference>
<dbReference type="Gene3D" id="2.60.40.10">
    <property type="entry name" value="Immunoglobulins"/>
    <property type="match status" value="1"/>
</dbReference>
<dbReference type="InterPro" id="IPR013783">
    <property type="entry name" value="Ig-like_fold"/>
</dbReference>
<dbReference type="EMBL" id="JBHSGG010000003">
    <property type="protein sequence ID" value="MFC4727053.1"/>
    <property type="molecule type" value="Genomic_DNA"/>
</dbReference>
<comment type="caution">
    <text evidence="3">The sequence shown here is derived from an EMBL/GenBank/DDBJ whole genome shotgun (WGS) entry which is preliminary data.</text>
</comment>
<evidence type="ECO:0000259" key="2">
    <source>
        <dbReference type="Pfam" id="PF00345"/>
    </source>
</evidence>
<dbReference type="Pfam" id="PF00345">
    <property type="entry name" value="PapD_N"/>
    <property type="match status" value="1"/>
</dbReference>
<dbReference type="SUPFAM" id="SSF49354">
    <property type="entry name" value="PapD-like"/>
    <property type="match status" value="1"/>
</dbReference>
<dbReference type="InterPro" id="IPR008962">
    <property type="entry name" value="PapD-like_sf"/>
</dbReference>
<keyword evidence="1" id="KW-0732">Signal</keyword>
<accession>A0ABV9NKG9</accession>
<dbReference type="RefSeq" id="WP_377003050.1">
    <property type="nucleotide sequence ID" value="NZ_JBHSGG010000003.1"/>
</dbReference>
<gene>
    <name evidence="3" type="ORF">ACFO3Q_02575</name>
</gene>